<reference evidence="2 3" key="1">
    <citation type="submission" date="2019-07" db="EMBL/GenBank/DDBJ databases">
        <title>Thalassofilum flectens gen. nov., sp. nov., a novel moderate thermophilic anaerobe from a shallow sea hot spring in Kunashir Island (Russia), representing a new family in the order Bacteroidales, and proposal of Thalassofilacea fam. nov.</title>
        <authorList>
            <person name="Kochetkova T.V."/>
            <person name="Podosokorskaya O.A."/>
            <person name="Novikov A."/>
            <person name="Elcheninov A.G."/>
            <person name="Toshchakov S.V."/>
            <person name="Kublanov I.V."/>
        </authorList>
    </citation>
    <scope>NUCLEOTIDE SEQUENCE [LARGE SCALE GENOMIC DNA]</scope>
    <source>
        <strain evidence="2 3">38-H</strain>
    </source>
</reference>
<protein>
    <recommendedName>
        <fullName evidence="4">TonB-dependent receptor</fullName>
    </recommendedName>
</protein>
<dbReference type="InterPro" id="IPR046070">
    <property type="entry name" value="DUF6029"/>
</dbReference>
<feature type="signal peptide" evidence="1">
    <location>
        <begin position="1"/>
        <end position="21"/>
    </location>
</feature>
<evidence type="ECO:0008006" key="4">
    <source>
        <dbReference type="Google" id="ProtNLM"/>
    </source>
</evidence>
<sequence>MILKRLALIVFIGSLAFKLDAQIFDKGTFSGSFETNNNLYRTDSVINANAPDDKFGSNTYFKFDYKLGKFSAGIQYEAYMPPLVGYSQFLKGNKIIGRYASYEDSLLTFTVGTFYEQFGNGLILRSYEERALGINNSIDGFSVKLHPIKSATIKAIWGKQRKYLDYGEGTLRGIDAELNLSTLLWKEPSVNIIFGGSWVSKYQEYTGTNNQIPTTVDAYAARLMLEYGSYSLNAEYMTKDKDPMQLNLFSMDKGNALLLQQSIVGRGLGATLSLRRVENADFRSERQAIEASFINYVPALTKQHKYALANLHPYSTQMMGEIGGQLDIFYSVPRKTNITWAKGVKINLNVSSYWKPKGNEYLSISDTLFFRDVGIEIEKKFSYKFKTALSFINQYYNKGAITGGASEVITNIAVLESYLKLRKNIWLKLELSELFPVQNENNWSLALAEVSFAPKWTIFASDMIDHAEQNIHYYNFGFSYTKNASRIGISWGRNREGLQCIGGLCRFVPAYSGFTFSISTVF</sequence>
<keyword evidence="3" id="KW-1185">Reference proteome</keyword>
<feature type="chain" id="PRO_5029841183" description="TonB-dependent receptor" evidence="1">
    <location>
        <begin position="22"/>
        <end position="522"/>
    </location>
</feature>
<keyword evidence="1" id="KW-0732">Signal</keyword>
<dbReference type="Pfam" id="PF19494">
    <property type="entry name" value="DUF6029"/>
    <property type="match status" value="1"/>
</dbReference>
<gene>
    <name evidence="2" type="ORF">FHG85_06045</name>
</gene>
<dbReference type="EMBL" id="CP041345">
    <property type="protein sequence ID" value="QKG79838.1"/>
    <property type="molecule type" value="Genomic_DNA"/>
</dbReference>
<organism evidence="2 3">
    <name type="scientific">Tenuifilum thalassicum</name>
    <dbReference type="NCBI Taxonomy" id="2590900"/>
    <lineage>
        <taxon>Bacteria</taxon>
        <taxon>Pseudomonadati</taxon>
        <taxon>Bacteroidota</taxon>
        <taxon>Bacteroidia</taxon>
        <taxon>Bacteroidales</taxon>
        <taxon>Tenuifilaceae</taxon>
        <taxon>Tenuifilum</taxon>
    </lineage>
</organism>
<name>A0A7D4BE95_9BACT</name>
<dbReference type="KEGG" id="ttz:FHG85_06045"/>
<proteinExistence type="predicted"/>
<evidence type="ECO:0000313" key="2">
    <source>
        <dbReference type="EMBL" id="QKG79838.1"/>
    </source>
</evidence>
<accession>A0A7D4BE95</accession>
<evidence type="ECO:0000313" key="3">
    <source>
        <dbReference type="Proteomes" id="UP000500961"/>
    </source>
</evidence>
<dbReference type="Proteomes" id="UP000500961">
    <property type="component" value="Chromosome"/>
</dbReference>
<dbReference type="AlphaFoldDB" id="A0A7D4BE95"/>
<dbReference type="RefSeq" id="WP_173073980.1">
    <property type="nucleotide sequence ID" value="NZ_CP041345.1"/>
</dbReference>
<evidence type="ECO:0000256" key="1">
    <source>
        <dbReference type="SAM" id="SignalP"/>
    </source>
</evidence>